<evidence type="ECO:0000313" key="5">
    <source>
        <dbReference type="EMBL" id="MEK8130078.1"/>
    </source>
</evidence>
<dbReference type="PANTHER" id="PTHR43792">
    <property type="entry name" value="GNAT FAMILY, PUTATIVE (AFU_ORTHOLOGUE AFUA_3G00765)-RELATED-RELATED"/>
    <property type="match status" value="1"/>
</dbReference>
<dbReference type="PANTHER" id="PTHR43792:SF8">
    <property type="entry name" value="[RIBOSOMAL PROTEIN US5]-ALANINE N-ACETYLTRANSFERASE"/>
    <property type="match status" value="1"/>
</dbReference>
<protein>
    <submittedName>
        <fullName evidence="5">GNAT family N-acetyltransferase</fullName>
        <ecNumber evidence="5">2.3.1.-</ecNumber>
    </submittedName>
</protein>
<reference evidence="5 6" key="1">
    <citation type="submission" date="2024-04" db="EMBL/GenBank/DDBJ databases">
        <title>draft genome sequnece of Paenibacillus filicis.</title>
        <authorList>
            <person name="Kim D.-U."/>
        </authorList>
    </citation>
    <scope>NUCLEOTIDE SEQUENCE [LARGE SCALE GENOMIC DNA]</scope>
    <source>
        <strain evidence="5 6">KACC14197</strain>
    </source>
</reference>
<dbReference type="EC" id="2.3.1.-" evidence="5"/>
<comment type="caution">
    <text evidence="5">The sequence shown here is derived from an EMBL/GenBank/DDBJ whole genome shotgun (WGS) entry which is preliminary data.</text>
</comment>
<dbReference type="GO" id="GO:0016746">
    <property type="term" value="F:acyltransferase activity"/>
    <property type="evidence" value="ECO:0007669"/>
    <property type="project" value="UniProtKB-KW"/>
</dbReference>
<dbReference type="Gene3D" id="3.40.630.30">
    <property type="match status" value="1"/>
</dbReference>
<evidence type="ECO:0000256" key="3">
    <source>
        <dbReference type="ARBA" id="ARBA00038502"/>
    </source>
</evidence>
<sequence>MTKSSYSTERLSLDVLDERHAPIVLDYIRRNREFLAPWEPHRAESFYTAEEQERLLREEAAGIEAGRGLRLWIRKIGDKEERVIGAVGLSNIVRGSFQSCHLGYKLDQAETNRGYMTEALREVIRIAFEELRLHRIEANIMPRNRASLQVVEKLGFISEGLAKQYLYINGVWEDHLHMTLINQAWKPTE</sequence>
<comment type="similarity">
    <text evidence="3">Belongs to the acetyltransferase family. RimJ subfamily.</text>
</comment>
<evidence type="ECO:0000313" key="6">
    <source>
        <dbReference type="Proteomes" id="UP001469365"/>
    </source>
</evidence>
<keyword evidence="2 5" id="KW-0012">Acyltransferase</keyword>
<accession>A0ABU9DQN4</accession>
<dbReference type="InterPro" id="IPR016181">
    <property type="entry name" value="Acyl_CoA_acyltransferase"/>
</dbReference>
<evidence type="ECO:0000259" key="4">
    <source>
        <dbReference type="PROSITE" id="PS51186"/>
    </source>
</evidence>
<name>A0ABU9DQN4_9BACL</name>
<dbReference type="RefSeq" id="WP_341417207.1">
    <property type="nucleotide sequence ID" value="NZ_JBBPCC010000013.1"/>
</dbReference>
<keyword evidence="1 5" id="KW-0808">Transferase</keyword>
<dbReference type="Proteomes" id="UP001469365">
    <property type="component" value="Unassembled WGS sequence"/>
</dbReference>
<dbReference type="InterPro" id="IPR051531">
    <property type="entry name" value="N-acetyltransferase"/>
</dbReference>
<dbReference type="InterPro" id="IPR000182">
    <property type="entry name" value="GNAT_dom"/>
</dbReference>
<keyword evidence="6" id="KW-1185">Reference proteome</keyword>
<organism evidence="5 6">
    <name type="scientific">Paenibacillus filicis</name>
    <dbReference type="NCBI Taxonomy" id="669464"/>
    <lineage>
        <taxon>Bacteria</taxon>
        <taxon>Bacillati</taxon>
        <taxon>Bacillota</taxon>
        <taxon>Bacilli</taxon>
        <taxon>Bacillales</taxon>
        <taxon>Paenibacillaceae</taxon>
        <taxon>Paenibacillus</taxon>
    </lineage>
</organism>
<dbReference type="PROSITE" id="PS51186">
    <property type="entry name" value="GNAT"/>
    <property type="match status" value="1"/>
</dbReference>
<dbReference type="SUPFAM" id="SSF55729">
    <property type="entry name" value="Acyl-CoA N-acyltransferases (Nat)"/>
    <property type="match status" value="1"/>
</dbReference>
<evidence type="ECO:0000256" key="2">
    <source>
        <dbReference type="ARBA" id="ARBA00023315"/>
    </source>
</evidence>
<dbReference type="EMBL" id="JBBPCC010000013">
    <property type="protein sequence ID" value="MEK8130078.1"/>
    <property type="molecule type" value="Genomic_DNA"/>
</dbReference>
<dbReference type="Pfam" id="PF13302">
    <property type="entry name" value="Acetyltransf_3"/>
    <property type="match status" value="1"/>
</dbReference>
<proteinExistence type="inferred from homology"/>
<feature type="domain" description="N-acetyltransferase" evidence="4">
    <location>
        <begin position="22"/>
        <end position="183"/>
    </location>
</feature>
<gene>
    <name evidence="5" type="ORF">WMW72_19420</name>
</gene>
<evidence type="ECO:0000256" key="1">
    <source>
        <dbReference type="ARBA" id="ARBA00022679"/>
    </source>
</evidence>